<proteinExistence type="predicted"/>
<accession>A0ABM9PF76</accession>
<sequence>MTKKFPNLTPEESKGIDKLIYKNALQLKKDAISIAENRKSYSSATSILILSSEEVIKSILVLLHSEGYNVYKLKETHKFFFDHKIRHQITQLIEMGSGIVKSLINYKEQEPTKLLKTKINWLDNLVNGFFDVVKAASPLIDANNRIEKLQKFNDLKNQGLYVDYKNTLLVPQSEITVNTYKETLKITENIFSFNKGLRILFHQEFKNHMDISQINRVKNLLKDLIDEALKDFSFKELAKS</sequence>
<keyword evidence="2" id="KW-1185">Reference proteome</keyword>
<comment type="caution">
    <text evidence="1">The sequence shown here is derived from an EMBL/GenBank/DDBJ whole genome shotgun (WGS) entry which is preliminary data.</text>
</comment>
<dbReference type="Pfam" id="PF18728">
    <property type="entry name" value="HEPN_AbiV"/>
    <property type="match status" value="1"/>
</dbReference>
<dbReference type="NCBIfam" id="TIGR04498">
    <property type="entry name" value="AbiV_defense"/>
    <property type="match status" value="1"/>
</dbReference>
<dbReference type="InterPro" id="IPR030987">
    <property type="entry name" value="AbiV"/>
</dbReference>
<dbReference type="Proteomes" id="UP001497527">
    <property type="component" value="Unassembled WGS sequence"/>
</dbReference>
<dbReference type="RefSeq" id="WP_348718492.1">
    <property type="nucleotide sequence ID" value="NZ_CAXJIO010000015.1"/>
</dbReference>
<reference evidence="1 2" key="1">
    <citation type="submission" date="2024-05" db="EMBL/GenBank/DDBJ databases">
        <authorList>
            <person name="Duchaud E."/>
        </authorList>
    </citation>
    <scope>NUCLEOTIDE SEQUENCE [LARGE SCALE GENOMIC DNA]</scope>
    <source>
        <strain evidence="1">Ena-SAMPLE-TAB-13-05-2024-13:56:06:370-140308</strain>
    </source>
</reference>
<protein>
    <submittedName>
        <fullName evidence="1">AbiV family abortive infection protein</fullName>
    </submittedName>
</protein>
<evidence type="ECO:0000313" key="1">
    <source>
        <dbReference type="EMBL" id="CAL2104215.1"/>
    </source>
</evidence>
<gene>
    <name evidence="1" type="ORF">T190423A01A_60152</name>
</gene>
<organism evidence="1 2">
    <name type="scientific">Tenacibaculum polynesiense</name>
    <dbReference type="NCBI Taxonomy" id="3137857"/>
    <lineage>
        <taxon>Bacteria</taxon>
        <taxon>Pseudomonadati</taxon>
        <taxon>Bacteroidota</taxon>
        <taxon>Flavobacteriia</taxon>
        <taxon>Flavobacteriales</taxon>
        <taxon>Flavobacteriaceae</taxon>
        <taxon>Tenacibaculum</taxon>
    </lineage>
</organism>
<evidence type="ECO:0000313" key="2">
    <source>
        <dbReference type="Proteomes" id="UP001497527"/>
    </source>
</evidence>
<name>A0ABM9PF76_9FLAO</name>
<dbReference type="EMBL" id="CAXJIO010000015">
    <property type="protein sequence ID" value="CAL2104215.1"/>
    <property type="molecule type" value="Genomic_DNA"/>
</dbReference>